<evidence type="ECO:0000313" key="8">
    <source>
        <dbReference type="Proteomes" id="UP000650511"/>
    </source>
</evidence>
<gene>
    <name evidence="7" type="ORF">GCM10011354_16630</name>
</gene>
<evidence type="ECO:0000256" key="4">
    <source>
        <dbReference type="ARBA" id="ARBA00022825"/>
    </source>
</evidence>
<dbReference type="GO" id="GO:0004252">
    <property type="term" value="F:serine-type endopeptidase activity"/>
    <property type="evidence" value="ECO:0007669"/>
    <property type="project" value="UniProtKB-UniRule"/>
</dbReference>
<dbReference type="GO" id="GO:0006508">
    <property type="term" value="P:proteolysis"/>
    <property type="evidence" value="ECO:0007669"/>
    <property type="project" value="UniProtKB-KW"/>
</dbReference>
<comment type="caution">
    <text evidence="7">The sequence shown here is derived from an EMBL/GenBank/DDBJ whole genome shotgun (WGS) entry which is preliminary data.</text>
</comment>
<dbReference type="InterPro" id="IPR036852">
    <property type="entry name" value="Peptidase_S8/S53_dom_sf"/>
</dbReference>
<dbReference type="SUPFAM" id="SSF52743">
    <property type="entry name" value="Subtilisin-like"/>
    <property type="match status" value="1"/>
</dbReference>
<evidence type="ECO:0000256" key="2">
    <source>
        <dbReference type="ARBA" id="ARBA00022670"/>
    </source>
</evidence>
<dbReference type="InterPro" id="IPR022398">
    <property type="entry name" value="Peptidase_S8_His-AS"/>
</dbReference>
<dbReference type="PANTHER" id="PTHR43399">
    <property type="entry name" value="SUBTILISIN-RELATED"/>
    <property type="match status" value="1"/>
</dbReference>
<dbReference type="InterPro" id="IPR001119">
    <property type="entry name" value="SLH_dom"/>
</dbReference>
<dbReference type="Pfam" id="PF00082">
    <property type="entry name" value="Peptidase_S8"/>
    <property type="match status" value="1"/>
</dbReference>
<evidence type="ECO:0000313" key="7">
    <source>
        <dbReference type="EMBL" id="GGI05943.1"/>
    </source>
</evidence>
<feature type="active site" description="Charge relay system" evidence="5">
    <location>
        <position position="161"/>
    </location>
</feature>
<keyword evidence="3 5" id="KW-0378">Hydrolase</keyword>
<dbReference type="Gene3D" id="3.40.50.200">
    <property type="entry name" value="Peptidase S8/S53 domain"/>
    <property type="match status" value="1"/>
</dbReference>
<accession>A0A8J3ADF1</accession>
<name>A0A8J3ADF1_9ACTN</name>
<dbReference type="InterPro" id="IPR023828">
    <property type="entry name" value="Peptidase_S8_Ser-AS"/>
</dbReference>
<dbReference type="AlphaFoldDB" id="A0A8J3ADF1"/>
<keyword evidence="2 5" id="KW-0645">Protease</keyword>
<keyword evidence="8" id="KW-1185">Reference proteome</keyword>
<dbReference type="Proteomes" id="UP000650511">
    <property type="component" value="Unassembled WGS sequence"/>
</dbReference>
<sequence length="636" mass="65316">MHGPPRPAAAVAQPVPVASAGASGDAVVVDGSLRLLLGWAPDAAAAARAQVLDTYGLAVSRAVSGSVDAVDVPPDEADALARRLRTQPEVELVEVDRWLWAAEHTVDEPVVDDPLFRDQWGLHNSGRPVEGRPTAAGTDVRAGAAWQRTRGAPEVLVALIDGGVDLAHPDLAGAIWTIPREAADGRDLDGNGYVDDLHGWNFVDDTPDVTNVSRQDWHGTAVAGIIAARADDGVGIAGMAPEVTLLPLRTFVVDGSGPGRATLAATLEAFAYARRAGADLVNASWVHPSDSRLLRAAVRDAGVPVVAAAGNDGHDLTVGPGTAFPAGYRLPNLVSVTAVGPSGGLPSYANVGRASIDVGAPGVRIRTTAPGAWQFADGTSFATPFVTGALALARTAYPDAAAADLVDAVSWTSRVTVGTRDTTISRGMLDAAALLDGLDRPVCGHGVLGAPPFPDVPAGATHATAISCLRTNGVTVGDRQGRYGPGATLTRGQLATLLLGTLAAAGVELPAATAQPFTDVEHSVHRDAIERLAAVGIAQGDRSDRFLPDRPVTRAQLAALAGRVHVFATGEARAPSRNWFADDDASTHAAAVDVARDLGVVRGVAVLRFAPGGDTRRDQAASVLARLLDALARAGA</sequence>
<feature type="active site" description="Charge relay system" evidence="5">
    <location>
        <position position="218"/>
    </location>
</feature>
<dbReference type="PROSITE" id="PS51892">
    <property type="entry name" value="SUBTILASE"/>
    <property type="match status" value="1"/>
</dbReference>
<proteinExistence type="inferred from homology"/>
<comment type="similarity">
    <text evidence="1 5">Belongs to the peptidase S8 family.</text>
</comment>
<dbReference type="EMBL" id="BMHA01000005">
    <property type="protein sequence ID" value="GGI05943.1"/>
    <property type="molecule type" value="Genomic_DNA"/>
</dbReference>
<dbReference type="Pfam" id="PF00395">
    <property type="entry name" value="SLH"/>
    <property type="match status" value="2"/>
</dbReference>
<organism evidence="7 8">
    <name type="scientific">Egicoccus halophilus</name>
    <dbReference type="NCBI Taxonomy" id="1670830"/>
    <lineage>
        <taxon>Bacteria</taxon>
        <taxon>Bacillati</taxon>
        <taxon>Actinomycetota</taxon>
        <taxon>Nitriliruptoria</taxon>
        <taxon>Egicoccales</taxon>
        <taxon>Egicoccaceae</taxon>
        <taxon>Egicoccus</taxon>
    </lineage>
</organism>
<dbReference type="PROSITE" id="PS00138">
    <property type="entry name" value="SUBTILASE_SER"/>
    <property type="match status" value="1"/>
</dbReference>
<dbReference type="PANTHER" id="PTHR43399:SF4">
    <property type="entry name" value="CELL WALL-ASSOCIATED PROTEASE"/>
    <property type="match status" value="1"/>
</dbReference>
<dbReference type="InterPro" id="IPR015500">
    <property type="entry name" value="Peptidase_S8_subtilisin-rel"/>
</dbReference>
<feature type="domain" description="SLH" evidence="6">
    <location>
        <begin position="449"/>
        <end position="511"/>
    </location>
</feature>
<reference evidence="7" key="1">
    <citation type="journal article" date="2014" name="Int. J. Syst. Evol. Microbiol.">
        <title>Complete genome sequence of Corynebacterium casei LMG S-19264T (=DSM 44701T), isolated from a smear-ripened cheese.</title>
        <authorList>
            <consortium name="US DOE Joint Genome Institute (JGI-PGF)"/>
            <person name="Walter F."/>
            <person name="Albersmeier A."/>
            <person name="Kalinowski J."/>
            <person name="Ruckert C."/>
        </authorList>
    </citation>
    <scope>NUCLEOTIDE SEQUENCE</scope>
    <source>
        <strain evidence="7">CGMCC 1.14988</strain>
    </source>
</reference>
<dbReference type="PROSITE" id="PS51272">
    <property type="entry name" value="SLH"/>
    <property type="match status" value="2"/>
</dbReference>
<protein>
    <recommendedName>
        <fullName evidence="6">SLH domain-containing protein</fullName>
    </recommendedName>
</protein>
<dbReference type="InterPro" id="IPR051048">
    <property type="entry name" value="Peptidase_S8/S53_subtilisin"/>
</dbReference>
<evidence type="ECO:0000259" key="6">
    <source>
        <dbReference type="PROSITE" id="PS51272"/>
    </source>
</evidence>
<reference evidence="7" key="2">
    <citation type="submission" date="2020-09" db="EMBL/GenBank/DDBJ databases">
        <authorList>
            <person name="Sun Q."/>
            <person name="Zhou Y."/>
        </authorList>
    </citation>
    <scope>NUCLEOTIDE SEQUENCE</scope>
    <source>
        <strain evidence="7">CGMCC 1.14988</strain>
    </source>
</reference>
<dbReference type="PROSITE" id="PS00137">
    <property type="entry name" value="SUBTILASE_HIS"/>
    <property type="match status" value="1"/>
</dbReference>
<dbReference type="InterPro" id="IPR000209">
    <property type="entry name" value="Peptidase_S8/S53_dom"/>
</dbReference>
<evidence type="ECO:0000256" key="1">
    <source>
        <dbReference type="ARBA" id="ARBA00011073"/>
    </source>
</evidence>
<dbReference type="PRINTS" id="PR00723">
    <property type="entry name" value="SUBTILISIN"/>
</dbReference>
<feature type="active site" description="Charge relay system" evidence="5">
    <location>
        <position position="380"/>
    </location>
</feature>
<evidence type="ECO:0000256" key="5">
    <source>
        <dbReference type="PROSITE-ProRule" id="PRU01240"/>
    </source>
</evidence>
<keyword evidence="4 5" id="KW-0720">Serine protease</keyword>
<dbReference type="RefSeq" id="WP_165403817.1">
    <property type="nucleotide sequence ID" value="NZ_BMHA01000005.1"/>
</dbReference>
<feature type="domain" description="SLH" evidence="6">
    <location>
        <begin position="512"/>
        <end position="575"/>
    </location>
</feature>
<evidence type="ECO:0000256" key="3">
    <source>
        <dbReference type="ARBA" id="ARBA00022801"/>
    </source>
</evidence>